<dbReference type="InterPro" id="IPR046144">
    <property type="entry name" value="DUF6146"/>
</dbReference>
<dbReference type="Proteomes" id="UP000198384">
    <property type="component" value="Unassembled WGS sequence"/>
</dbReference>
<keyword evidence="2" id="KW-1185">Reference proteome</keyword>
<dbReference type="RefSeq" id="WP_176461283.1">
    <property type="nucleotide sequence ID" value="NZ_FZNT01000009.1"/>
</dbReference>
<gene>
    <name evidence="1" type="ORF">SAMN06265371_10941</name>
</gene>
<evidence type="ECO:0000313" key="1">
    <source>
        <dbReference type="EMBL" id="SNR70042.1"/>
    </source>
</evidence>
<reference evidence="1 2" key="1">
    <citation type="submission" date="2017-06" db="EMBL/GenBank/DDBJ databases">
        <authorList>
            <person name="Kim H.J."/>
            <person name="Triplett B.A."/>
        </authorList>
    </citation>
    <scope>NUCLEOTIDE SEQUENCE [LARGE SCALE GENOMIC DNA]</scope>
    <source>
        <strain evidence="1 2">DSM 29150</strain>
    </source>
</reference>
<evidence type="ECO:0008006" key="3">
    <source>
        <dbReference type="Google" id="ProtNLM"/>
    </source>
</evidence>
<dbReference type="EMBL" id="FZNT01000009">
    <property type="protein sequence ID" value="SNR70042.1"/>
    <property type="molecule type" value="Genomic_DNA"/>
</dbReference>
<evidence type="ECO:0000313" key="2">
    <source>
        <dbReference type="Proteomes" id="UP000198384"/>
    </source>
</evidence>
<dbReference type="Pfam" id="PF19643">
    <property type="entry name" value="DUF6146"/>
    <property type="match status" value="1"/>
</dbReference>
<proteinExistence type="predicted"/>
<dbReference type="AlphaFoldDB" id="A0A238YGE0"/>
<accession>A0A238YGE0</accession>
<protein>
    <recommendedName>
        <fullName evidence="3">Lipoprotein</fullName>
    </recommendedName>
</protein>
<organism evidence="1 2">
    <name type="scientific">Lutibacter agarilyticus</name>
    <dbReference type="NCBI Taxonomy" id="1109740"/>
    <lineage>
        <taxon>Bacteria</taxon>
        <taxon>Pseudomonadati</taxon>
        <taxon>Bacteroidota</taxon>
        <taxon>Flavobacteriia</taxon>
        <taxon>Flavobacteriales</taxon>
        <taxon>Flavobacteriaceae</taxon>
        <taxon>Lutibacter</taxon>
    </lineage>
</organism>
<name>A0A238YGE0_9FLAO</name>
<dbReference type="PROSITE" id="PS51257">
    <property type="entry name" value="PROKAR_LIPOPROTEIN"/>
    <property type="match status" value="1"/>
</dbReference>
<sequence length="134" mass="16228">MKNLFFYITIGFLIVSCGSTSKTTVKNDTNLPEGAVRIANDSLEYEIIIFDIGYETYLKTIAKPEWYYSQEFLEIKNKFYVTEWNIRVNNPFKYNPDIYENRIDYDFNTNYGLEVNYKLYNYFKFVEYKYKEVF</sequence>